<dbReference type="GeneID" id="108860752"/>
<dbReference type="InterPro" id="IPR017451">
    <property type="entry name" value="F-box-assoc_interact_dom"/>
</dbReference>
<dbReference type="RefSeq" id="XP_018490105.2">
    <property type="nucleotide sequence ID" value="XM_018634603.2"/>
</dbReference>
<dbReference type="Proteomes" id="UP000504610">
    <property type="component" value="Chromosome 5"/>
</dbReference>
<name>A0A6J0P0C0_RAPSA</name>
<dbReference type="InterPro" id="IPR006527">
    <property type="entry name" value="F-box-assoc_dom_typ1"/>
</dbReference>
<feature type="domain" description="F-box associated beta-propeller type 1" evidence="1">
    <location>
        <begin position="3"/>
        <end position="178"/>
    </location>
</feature>
<evidence type="ECO:0000313" key="3">
    <source>
        <dbReference type="RefSeq" id="XP_018490105.2"/>
    </source>
</evidence>
<protein>
    <submittedName>
        <fullName evidence="3">Probable F-box protein At5g47300</fullName>
    </submittedName>
</protein>
<dbReference type="KEGG" id="rsz:108860752"/>
<evidence type="ECO:0000313" key="2">
    <source>
        <dbReference type="Proteomes" id="UP000504610"/>
    </source>
</evidence>
<accession>A0A6J0P0C0</accession>
<reference evidence="3" key="2">
    <citation type="submission" date="2025-08" db="UniProtKB">
        <authorList>
            <consortium name="RefSeq"/>
        </authorList>
    </citation>
    <scope>IDENTIFICATION</scope>
    <source>
        <tissue evidence="3">Leaf</tissue>
    </source>
</reference>
<sequence>MDTHSSVSLKGKTYWFALDEKELGPVALLVSFDYTTEKFARLCLPNPYGNYRIMSLSVVREEKLSVLLRHRDAFESETEIWVSNPIDEHKVVSWSMILVWDEPRLGLCRGTSFLVDEEKKIALCCDRGKWNQDNTKAYFLLYIIGEDNKLTQVDFSASSTWQLHSPLLFNYVPSLVRIQ</sequence>
<gene>
    <name evidence="3" type="primary">LOC108860752</name>
</gene>
<organism evidence="2 3">
    <name type="scientific">Raphanus sativus</name>
    <name type="common">Radish</name>
    <name type="synonym">Raphanus raphanistrum var. sativus</name>
    <dbReference type="NCBI Taxonomy" id="3726"/>
    <lineage>
        <taxon>Eukaryota</taxon>
        <taxon>Viridiplantae</taxon>
        <taxon>Streptophyta</taxon>
        <taxon>Embryophyta</taxon>
        <taxon>Tracheophyta</taxon>
        <taxon>Spermatophyta</taxon>
        <taxon>Magnoliopsida</taxon>
        <taxon>eudicotyledons</taxon>
        <taxon>Gunneridae</taxon>
        <taxon>Pentapetalae</taxon>
        <taxon>rosids</taxon>
        <taxon>malvids</taxon>
        <taxon>Brassicales</taxon>
        <taxon>Brassicaceae</taxon>
        <taxon>Brassiceae</taxon>
        <taxon>Raphanus</taxon>
    </lineage>
</organism>
<reference evidence="2" key="1">
    <citation type="journal article" date="2019" name="Database">
        <title>The radish genome database (RadishGD): an integrated information resource for radish genomics.</title>
        <authorList>
            <person name="Yu H.J."/>
            <person name="Baek S."/>
            <person name="Lee Y.J."/>
            <person name="Cho A."/>
            <person name="Mun J.H."/>
        </authorList>
    </citation>
    <scope>NUCLEOTIDE SEQUENCE [LARGE SCALE GENOMIC DNA]</scope>
    <source>
        <strain evidence="2">cv. WK10039</strain>
    </source>
</reference>
<keyword evidence="2" id="KW-1185">Reference proteome</keyword>
<evidence type="ECO:0000259" key="1">
    <source>
        <dbReference type="Pfam" id="PF07734"/>
    </source>
</evidence>
<dbReference type="OrthoDB" id="1022219at2759"/>
<proteinExistence type="predicted"/>
<dbReference type="AlphaFoldDB" id="A0A6J0P0C0"/>
<dbReference type="Pfam" id="PF07734">
    <property type="entry name" value="FBA_1"/>
    <property type="match status" value="1"/>
</dbReference>
<dbReference type="NCBIfam" id="TIGR01640">
    <property type="entry name" value="F_box_assoc_1"/>
    <property type="match status" value="1"/>
</dbReference>